<evidence type="ECO:0000313" key="1">
    <source>
        <dbReference type="EMBL" id="TEB24264.1"/>
    </source>
</evidence>
<protein>
    <submittedName>
        <fullName evidence="1">Uncharacterized protein</fullName>
    </submittedName>
</protein>
<dbReference type="OrthoDB" id="3027733at2759"/>
<name>A0A4Y7SRL2_COPMI</name>
<proteinExistence type="predicted"/>
<keyword evidence="2" id="KW-1185">Reference proteome</keyword>
<accession>A0A4Y7SRL2</accession>
<dbReference type="EMBL" id="QPFP01000068">
    <property type="protein sequence ID" value="TEB24264.1"/>
    <property type="molecule type" value="Genomic_DNA"/>
</dbReference>
<gene>
    <name evidence="1" type="ORF">FA13DRAFT_1324223</name>
</gene>
<dbReference type="Proteomes" id="UP000298030">
    <property type="component" value="Unassembled WGS sequence"/>
</dbReference>
<comment type="caution">
    <text evidence="1">The sequence shown here is derived from an EMBL/GenBank/DDBJ whole genome shotgun (WGS) entry which is preliminary data.</text>
</comment>
<sequence>MHLVPGGRYVVLLGRDEVSVVDLHADPDEDEDPIVCKYETEGPLNFPEGCVWVAENGEKVYILQEYTSPIIRKVRSRDRCRSTVSTYTLIELSLGEDGEASLGEKVTLPVVHWAESLRVHPVLDGCIAFIDDDMGVTFVWNPAEMEYAALRVGCEGSETSEGVTKLFSKDSFIFFANDETIQGVEVPYFQELEEDESVIMADLKSRAVPSYSVSLDASLSSAEERCIVNPASPDLPVVYDVVVKDPETDTLKVHRHILEFDPESPDDIELKLVEVSKPTLEEGASQLFVRRQMQLDGRVATLWTDEMPEAAYVSLSHALGAGGKVTKTKLRLDEEGDEVFEFGCCFASGIAVGLKESSIDVYELV</sequence>
<reference evidence="1 2" key="1">
    <citation type="journal article" date="2019" name="Nat. Ecol. Evol.">
        <title>Megaphylogeny resolves global patterns of mushroom evolution.</title>
        <authorList>
            <person name="Varga T."/>
            <person name="Krizsan K."/>
            <person name="Foldi C."/>
            <person name="Dima B."/>
            <person name="Sanchez-Garcia M."/>
            <person name="Sanchez-Ramirez S."/>
            <person name="Szollosi G.J."/>
            <person name="Szarkandi J.G."/>
            <person name="Papp V."/>
            <person name="Albert L."/>
            <person name="Andreopoulos W."/>
            <person name="Angelini C."/>
            <person name="Antonin V."/>
            <person name="Barry K.W."/>
            <person name="Bougher N.L."/>
            <person name="Buchanan P."/>
            <person name="Buyck B."/>
            <person name="Bense V."/>
            <person name="Catcheside P."/>
            <person name="Chovatia M."/>
            <person name="Cooper J."/>
            <person name="Damon W."/>
            <person name="Desjardin D."/>
            <person name="Finy P."/>
            <person name="Geml J."/>
            <person name="Haridas S."/>
            <person name="Hughes K."/>
            <person name="Justo A."/>
            <person name="Karasinski D."/>
            <person name="Kautmanova I."/>
            <person name="Kiss B."/>
            <person name="Kocsube S."/>
            <person name="Kotiranta H."/>
            <person name="LaButti K.M."/>
            <person name="Lechner B.E."/>
            <person name="Liimatainen K."/>
            <person name="Lipzen A."/>
            <person name="Lukacs Z."/>
            <person name="Mihaltcheva S."/>
            <person name="Morgado L.N."/>
            <person name="Niskanen T."/>
            <person name="Noordeloos M.E."/>
            <person name="Ohm R.A."/>
            <person name="Ortiz-Santana B."/>
            <person name="Ovrebo C."/>
            <person name="Racz N."/>
            <person name="Riley R."/>
            <person name="Savchenko A."/>
            <person name="Shiryaev A."/>
            <person name="Soop K."/>
            <person name="Spirin V."/>
            <person name="Szebenyi C."/>
            <person name="Tomsovsky M."/>
            <person name="Tulloss R.E."/>
            <person name="Uehling J."/>
            <person name="Grigoriev I.V."/>
            <person name="Vagvolgyi C."/>
            <person name="Papp T."/>
            <person name="Martin F.M."/>
            <person name="Miettinen O."/>
            <person name="Hibbett D.S."/>
            <person name="Nagy L.G."/>
        </authorList>
    </citation>
    <scope>NUCLEOTIDE SEQUENCE [LARGE SCALE GENOMIC DNA]</scope>
    <source>
        <strain evidence="1 2">FP101781</strain>
    </source>
</reference>
<dbReference type="AlphaFoldDB" id="A0A4Y7SRL2"/>
<evidence type="ECO:0000313" key="2">
    <source>
        <dbReference type="Proteomes" id="UP000298030"/>
    </source>
</evidence>
<organism evidence="1 2">
    <name type="scientific">Coprinellus micaceus</name>
    <name type="common">Glistening ink-cap mushroom</name>
    <name type="synonym">Coprinus micaceus</name>
    <dbReference type="NCBI Taxonomy" id="71717"/>
    <lineage>
        <taxon>Eukaryota</taxon>
        <taxon>Fungi</taxon>
        <taxon>Dikarya</taxon>
        <taxon>Basidiomycota</taxon>
        <taxon>Agaricomycotina</taxon>
        <taxon>Agaricomycetes</taxon>
        <taxon>Agaricomycetidae</taxon>
        <taxon>Agaricales</taxon>
        <taxon>Agaricineae</taxon>
        <taxon>Psathyrellaceae</taxon>
        <taxon>Coprinellus</taxon>
    </lineage>
</organism>